<dbReference type="EMBL" id="DS231699">
    <property type="protein sequence ID" value="KNB01390.1"/>
    <property type="molecule type" value="Genomic_DNA"/>
</dbReference>
<dbReference type="EMBL" id="DS231699">
    <property type="protein sequence ID" value="KNB01389.1"/>
    <property type="molecule type" value="Genomic_DNA"/>
</dbReference>
<evidence type="ECO:0000313" key="2">
    <source>
        <dbReference type="EMBL" id="KNB01389.1"/>
    </source>
</evidence>
<feature type="transmembrane region" description="Helical" evidence="1">
    <location>
        <begin position="6"/>
        <end position="26"/>
    </location>
</feature>
<reference evidence="2" key="2">
    <citation type="journal article" date="2010" name="Nature">
        <title>Comparative genomics reveals mobile pathogenicity chromosomes in Fusarium.</title>
        <authorList>
            <person name="Ma L.J."/>
            <person name="van der Does H.C."/>
            <person name="Borkovich K.A."/>
            <person name="Coleman J.J."/>
            <person name="Daboussi M.J."/>
            <person name="Di Pietro A."/>
            <person name="Dufresne M."/>
            <person name="Freitag M."/>
            <person name="Grabherr M."/>
            <person name="Henrissat B."/>
            <person name="Houterman P.M."/>
            <person name="Kang S."/>
            <person name="Shim W.B."/>
            <person name="Woloshuk C."/>
            <person name="Xie X."/>
            <person name="Xu J.R."/>
            <person name="Antoniw J."/>
            <person name="Baker S.E."/>
            <person name="Bluhm B.H."/>
            <person name="Breakspear A."/>
            <person name="Brown D.W."/>
            <person name="Butchko R.A."/>
            <person name="Chapman S."/>
            <person name="Coulson R."/>
            <person name="Coutinho P.M."/>
            <person name="Danchin E.G."/>
            <person name="Diener A."/>
            <person name="Gale L.R."/>
            <person name="Gardiner D.M."/>
            <person name="Goff S."/>
            <person name="Hammond-Kosack K.E."/>
            <person name="Hilburn K."/>
            <person name="Hua-Van A."/>
            <person name="Jonkers W."/>
            <person name="Kazan K."/>
            <person name="Kodira C.D."/>
            <person name="Koehrsen M."/>
            <person name="Kumar L."/>
            <person name="Lee Y.H."/>
            <person name="Li L."/>
            <person name="Manners J.M."/>
            <person name="Miranda-Saavedra D."/>
            <person name="Mukherjee M."/>
            <person name="Park G."/>
            <person name="Park J."/>
            <person name="Park S.Y."/>
            <person name="Proctor R.H."/>
            <person name="Regev A."/>
            <person name="Ruiz-Roldan M.C."/>
            <person name="Sain D."/>
            <person name="Sakthikumar S."/>
            <person name="Sykes S."/>
            <person name="Schwartz D.C."/>
            <person name="Turgeon B.G."/>
            <person name="Wapinski I."/>
            <person name="Yoder O."/>
            <person name="Young S."/>
            <person name="Zeng Q."/>
            <person name="Zhou S."/>
            <person name="Galagan J."/>
            <person name="Cuomo C.A."/>
            <person name="Kistler H.C."/>
            <person name="Rep M."/>
        </authorList>
    </citation>
    <scope>NUCLEOTIDE SEQUENCE [LARGE SCALE GENOMIC DNA]</scope>
    <source>
        <strain evidence="2">4287</strain>
    </source>
</reference>
<dbReference type="AlphaFoldDB" id="A0A0J9UPF4"/>
<keyword evidence="1" id="KW-0812">Transmembrane</keyword>
<dbReference type="RefSeq" id="XP_018239433.1">
    <property type="nucleotide sequence ID" value="XM_018382677.1"/>
</dbReference>
<keyword evidence="1" id="KW-0472">Membrane</keyword>
<accession>A0A0J9UPF4</accession>
<proteinExistence type="predicted"/>
<dbReference type="Proteomes" id="UP000009097">
    <property type="component" value="Unassembled WGS sequence"/>
</dbReference>
<evidence type="ECO:0000256" key="1">
    <source>
        <dbReference type="SAM" id="Phobius"/>
    </source>
</evidence>
<gene>
    <name evidence="2" type="ORF">FOXG_04651</name>
</gene>
<dbReference type="EMBL" id="DS231699">
    <property type="protein sequence ID" value="KNB01388.1"/>
    <property type="molecule type" value="Genomic_DNA"/>
</dbReference>
<keyword evidence="1" id="KW-1133">Transmembrane helix</keyword>
<feature type="transmembrane region" description="Helical" evidence="1">
    <location>
        <begin position="38"/>
        <end position="57"/>
    </location>
</feature>
<reference evidence="2" key="1">
    <citation type="submission" date="2007-04" db="EMBL/GenBank/DDBJ databases">
        <authorList>
            <consortium name="The Broad Institute Genome Sequencing Platform"/>
            <person name="Birren B."/>
            <person name="Lander E."/>
            <person name="Galagan J."/>
            <person name="Nusbaum C."/>
            <person name="Devon K."/>
            <person name="Ma L.-J."/>
            <person name="Jaffe D."/>
            <person name="Butler J."/>
            <person name="Alvarez P."/>
            <person name="Gnerre S."/>
            <person name="Grabherr M."/>
            <person name="Kleber M."/>
            <person name="Mauceli E."/>
            <person name="Brockman W."/>
            <person name="MacCallum I.A."/>
            <person name="Young S."/>
            <person name="LaButti K."/>
            <person name="DeCaprio D."/>
            <person name="Crawford M."/>
            <person name="Koehrsen M."/>
            <person name="Engels R."/>
            <person name="Montgomery P."/>
            <person name="Pearson M."/>
            <person name="Howarth C."/>
            <person name="Larson L."/>
            <person name="White J."/>
            <person name="O'Leary S."/>
            <person name="Kodira C."/>
            <person name="Zeng Q."/>
            <person name="Yandava C."/>
            <person name="Alvarado L."/>
            <person name="Kistler C."/>
            <person name="Shim W.-B."/>
            <person name="Kang S."/>
            <person name="Woloshuk C."/>
        </authorList>
    </citation>
    <scope>NUCLEOTIDE SEQUENCE</scope>
    <source>
        <strain evidence="2">4287</strain>
    </source>
</reference>
<dbReference type="KEGG" id="fox:FOXG_04651"/>
<organism evidence="2 3">
    <name type="scientific">Fusarium oxysporum f. sp. lycopersici (strain 4287 / CBS 123668 / FGSC 9935 / NRRL 34936)</name>
    <name type="common">Fusarium vascular wilt of tomato</name>
    <dbReference type="NCBI Taxonomy" id="426428"/>
    <lineage>
        <taxon>Eukaryota</taxon>
        <taxon>Fungi</taxon>
        <taxon>Dikarya</taxon>
        <taxon>Ascomycota</taxon>
        <taxon>Pezizomycotina</taxon>
        <taxon>Sordariomycetes</taxon>
        <taxon>Hypocreomycetidae</taxon>
        <taxon>Hypocreales</taxon>
        <taxon>Nectriaceae</taxon>
        <taxon>Fusarium</taxon>
        <taxon>Fusarium oxysporum species complex</taxon>
    </lineage>
</organism>
<evidence type="ECO:0000313" key="3">
    <source>
        <dbReference type="Proteomes" id="UP000009097"/>
    </source>
</evidence>
<dbReference type="EMBL" id="DS231699">
    <property type="protein sequence ID" value="KNB01391.1"/>
    <property type="molecule type" value="Genomic_DNA"/>
</dbReference>
<dbReference type="RefSeq" id="XP_018239434.1">
    <property type="nucleotide sequence ID" value="XM_018382678.1"/>
</dbReference>
<dbReference type="RefSeq" id="XP_018239435.1">
    <property type="nucleotide sequence ID" value="XM_018382679.1"/>
</dbReference>
<dbReference type="GeneID" id="28946681"/>
<protein>
    <submittedName>
        <fullName evidence="2">Uncharacterized protein</fullName>
    </submittedName>
</protein>
<dbReference type="VEuPathDB" id="FungiDB:FOXG_04651"/>
<sequence>MGYKAPFSPSHLVHLFLLLYTYYFPLRPYHYLHKLRQTILFLLIYNFLLLPFNFSVLDSFNTLCLTKFLHNLTSINALPPKRESRPMRATALLHTTKYTYQFLSNRGRINILVLSMRKTYLQSPTRAF</sequence>
<dbReference type="RefSeq" id="XP_018239436.1">
    <property type="nucleotide sequence ID" value="XM_018382680.1"/>
</dbReference>
<name>A0A0J9UPF4_FUSO4</name>